<feature type="compositionally biased region" description="Basic and acidic residues" evidence="3">
    <location>
        <begin position="343"/>
        <end position="387"/>
    </location>
</feature>
<gene>
    <name evidence="5" type="ORF">GBAR_LOCUS14871</name>
</gene>
<dbReference type="PROSITE" id="PS50197">
    <property type="entry name" value="BEACH"/>
    <property type="match status" value="1"/>
</dbReference>
<dbReference type="SUPFAM" id="SSF81837">
    <property type="entry name" value="BEACH domain"/>
    <property type="match status" value="1"/>
</dbReference>
<organism evidence="5 6">
    <name type="scientific">Geodia barretti</name>
    <name type="common">Barrett's horny sponge</name>
    <dbReference type="NCBI Taxonomy" id="519541"/>
    <lineage>
        <taxon>Eukaryota</taxon>
        <taxon>Metazoa</taxon>
        <taxon>Porifera</taxon>
        <taxon>Demospongiae</taxon>
        <taxon>Heteroscleromorpha</taxon>
        <taxon>Tetractinellida</taxon>
        <taxon>Astrophorina</taxon>
        <taxon>Geodiidae</taxon>
        <taxon>Geodia</taxon>
    </lineage>
</organism>
<dbReference type="InterPro" id="IPR011009">
    <property type="entry name" value="Kinase-like_dom_sf"/>
</dbReference>
<dbReference type="PANTHER" id="PTHR46866:SF1">
    <property type="entry name" value="GH12955P"/>
    <property type="match status" value="1"/>
</dbReference>
<protein>
    <submittedName>
        <fullName evidence="5">WD repeat-containing protein 81</fullName>
    </submittedName>
</protein>
<dbReference type="Proteomes" id="UP001174909">
    <property type="component" value="Unassembled WGS sequence"/>
</dbReference>
<reference evidence="5" key="1">
    <citation type="submission" date="2023-03" db="EMBL/GenBank/DDBJ databases">
        <authorList>
            <person name="Steffen K."/>
            <person name="Cardenas P."/>
        </authorList>
    </citation>
    <scope>NUCLEOTIDE SEQUENCE</scope>
</reference>
<comment type="caution">
    <text evidence="5">The sequence shown here is derived from an EMBL/GenBank/DDBJ whole genome shotgun (WGS) entry which is preliminary data.</text>
</comment>
<name>A0AA35SBH3_GEOBA</name>
<accession>A0AA35SBH3</accession>
<keyword evidence="1" id="KW-0853">WD repeat</keyword>
<feature type="compositionally biased region" description="Low complexity" evidence="3">
    <location>
        <begin position="389"/>
        <end position="402"/>
    </location>
</feature>
<keyword evidence="6" id="KW-1185">Reference proteome</keyword>
<sequence length="775" mass="86606">MAGETCSPPFRKLLAAELRLDPRQWGPGPMRHATRDYRNADVAAADPGSEAVLEVDCLVHEEWVGGASEGVLPPPHVLPLPAEEVHWLLQTSCDCPTPQNWLRVSILCLRKASEPDSHTSGSAKRFLIPQERVYSKTSIHELLTQISQENLLSSWQEVLQSVHPAPSTGHRQPTNSYVREVVYKLYHTEIQTIVPGPIPPQKMKHSTPQDNKSTSAILPLQPGARDQNFSPDVTTGGREEDRQTHSNLSPLLAALEGRHAFYLVFPYSRFTLLDVALHSPAMFNDSTSKPLFVLFQLLKVLEHSHRVGVTLGTLSLRSIFVDSRLWVTVRIPRDNLRLISSEEREGERGEVSSGQEGEKRGGRDVKIGKARERKTSEWRERKIRETMDDSPSASASTVTVSDPEMEAELSESAKDTSSDSSPTKQLSVPDHGSPSPPRQTEVSDPPAIPLSEAVKLWQHGTVDNFTYLLLLNKHAGRRLGDANNHPIFPWVCDFTHPTRSFRDLTKSKFRLNKGDDQLNFTYSNARDEMRRGADTDSSPTPHHVGDILSDVTYYVYKARQTPREVLCTHVRPRWVPEEYPSSMEKMYTWTPDECIPEFFTDPLLFRSIHPDLPDLTLPTWCDSPESFVAAHRQILEGDFVSSQLHHWIDLTFGYKLSGEAAVRAKNVYVSLVDKHKNPKNHGIVQLFRASHPKRAQGSSCTSVALLEWETYLGQSRVSDGASFPVDRQEIIARFVRGSSALGRGNGGGVAGDGGGGRVQVRTLESIVEQQIQGRD</sequence>
<dbReference type="AlphaFoldDB" id="A0AA35SBH3"/>
<evidence type="ECO:0000313" key="5">
    <source>
        <dbReference type="EMBL" id="CAI8025787.1"/>
    </source>
</evidence>
<feature type="region of interest" description="Disordered" evidence="3">
    <location>
        <begin position="194"/>
        <end position="245"/>
    </location>
</feature>
<dbReference type="EMBL" id="CASHTH010002181">
    <property type="protein sequence ID" value="CAI8025787.1"/>
    <property type="molecule type" value="Genomic_DNA"/>
</dbReference>
<evidence type="ECO:0000256" key="1">
    <source>
        <dbReference type="ARBA" id="ARBA00022574"/>
    </source>
</evidence>
<evidence type="ECO:0000256" key="3">
    <source>
        <dbReference type="SAM" id="MobiDB-lite"/>
    </source>
</evidence>
<feature type="region of interest" description="Disordered" evidence="3">
    <location>
        <begin position="343"/>
        <end position="445"/>
    </location>
</feature>
<dbReference type="SMART" id="SM01026">
    <property type="entry name" value="Beach"/>
    <property type="match status" value="1"/>
</dbReference>
<dbReference type="FunFam" id="1.10.1540.10:FF:000003">
    <property type="entry name" value="WD repeat-containing protein 81 isoform X1"/>
    <property type="match status" value="1"/>
</dbReference>
<evidence type="ECO:0000256" key="2">
    <source>
        <dbReference type="ARBA" id="ARBA00022737"/>
    </source>
</evidence>
<dbReference type="Pfam" id="PF02138">
    <property type="entry name" value="Beach"/>
    <property type="match status" value="1"/>
</dbReference>
<dbReference type="Gene3D" id="1.10.1540.10">
    <property type="entry name" value="BEACH domain"/>
    <property type="match status" value="1"/>
</dbReference>
<evidence type="ECO:0000259" key="4">
    <source>
        <dbReference type="PROSITE" id="PS50197"/>
    </source>
</evidence>
<dbReference type="SUPFAM" id="SSF56112">
    <property type="entry name" value="Protein kinase-like (PK-like)"/>
    <property type="match status" value="1"/>
</dbReference>
<feature type="domain" description="BEACH" evidence="4">
    <location>
        <begin position="442"/>
        <end position="714"/>
    </location>
</feature>
<evidence type="ECO:0000313" key="6">
    <source>
        <dbReference type="Proteomes" id="UP001174909"/>
    </source>
</evidence>
<feature type="compositionally biased region" description="Polar residues" evidence="3">
    <location>
        <begin position="206"/>
        <end position="216"/>
    </location>
</feature>
<keyword evidence="2" id="KW-0677">Repeat</keyword>
<dbReference type="InterPro" id="IPR036372">
    <property type="entry name" value="BEACH_dom_sf"/>
</dbReference>
<dbReference type="CDD" id="cd06071">
    <property type="entry name" value="Beach"/>
    <property type="match status" value="1"/>
</dbReference>
<dbReference type="PANTHER" id="PTHR46866">
    <property type="entry name" value="GH12955P"/>
    <property type="match status" value="1"/>
</dbReference>
<dbReference type="InterPro" id="IPR000409">
    <property type="entry name" value="BEACH_dom"/>
</dbReference>
<proteinExistence type="predicted"/>